<dbReference type="PRINTS" id="PR00038">
    <property type="entry name" value="HTHLUXR"/>
</dbReference>
<dbReference type="SUPFAM" id="SSF48452">
    <property type="entry name" value="TPR-like"/>
    <property type="match status" value="1"/>
</dbReference>
<dbReference type="PROSITE" id="PS00622">
    <property type="entry name" value="HTH_LUXR_1"/>
    <property type="match status" value="1"/>
</dbReference>
<dbReference type="InterPro" id="IPR011990">
    <property type="entry name" value="TPR-like_helical_dom_sf"/>
</dbReference>
<evidence type="ECO:0000259" key="1">
    <source>
        <dbReference type="PROSITE" id="PS50043"/>
    </source>
</evidence>
<dbReference type="Pfam" id="PF00196">
    <property type="entry name" value="GerE"/>
    <property type="match status" value="1"/>
</dbReference>
<dbReference type="InterPro" id="IPR000792">
    <property type="entry name" value="Tscrpt_reg_LuxR_C"/>
</dbReference>
<dbReference type="Proteomes" id="UP000653411">
    <property type="component" value="Unassembled WGS sequence"/>
</dbReference>
<dbReference type="EMBL" id="BMML01000003">
    <property type="protein sequence ID" value="GGM98501.1"/>
    <property type="molecule type" value="Genomic_DNA"/>
</dbReference>
<evidence type="ECO:0000313" key="2">
    <source>
        <dbReference type="EMBL" id="GGM98501.1"/>
    </source>
</evidence>
<reference evidence="2" key="2">
    <citation type="submission" date="2020-09" db="EMBL/GenBank/DDBJ databases">
        <authorList>
            <person name="Sun Q."/>
            <person name="Zhou Y."/>
        </authorList>
    </citation>
    <scope>NUCLEOTIDE SEQUENCE</scope>
    <source>
        <strain evidence="2">CGMCC 4.7110</strain>
    </source>
</reference>
<proteinExistence type="predicted"/>
<dbReference type="GO" id="GO:0043531">
    <property type="term" value="F:ADP binding"/>
    <property type="evidence" value="ECO:0007669"/>
    <property type="project" value="InterPro"/>
</dbReference>
<dbReference type="Gene3D" id="1.10.10.10">
    <property type="entry name" value="Winged helix-like DNA-binding domain superfamily/Winged helix DNA-binding domain"/>
    <property type="match status" value="1"/>
</dbReference>
<evidence type="ECO:0000313" key="3">
    <source>
        <dbReference type="Proteomes" id="UP000653411"/>
    </source>
</evidence>
<dbReference type="AlphaFoldDB" id="A0A917X9X5"/>
<dbReference type="InterPro" id="IPR016032">
    <property type="entry name" value="Sig_transdc_resp-reg_C-effctor"/>
</dbReference>
<dbReference type="Gene3D" id="1.25.40.10">
    <property type="entry name" value="Tetratricopeptide repeat domain"/>
    <property type="match status" value="1"/>
</dbReference>
<reference evidence="2" key="1">
    <citation type="journal article" date="2014" name="Int. J. Syst. Evol. Microbiol.">
        <title>Complete genome sequence of Corynebacterium casei LMG S-19264T (=DSM 44701T), isolated from a smear-ripened cheese.</title>
        <authorList>
            <consortium name="US DOE Joint Genome Institute (JGI-PGF)"/>
            <person name="Walter F."/>
            <person name="Albersmeier A."/>
            <person name="Kalinowski J."/>
            <person name="Ruckert C."/>
        </authorList>
    </citation>
    <scope>NUCLEOTIDE SEQUENCE</scope>
    <source>
        <strain evidence="2">CGMCC 4.7110</strain>
    </source>
</reference>
<gene>
    <name evidence="2" type="ORF">GCM10011578_019410</name>
</gene>
<feature type="domain" description="HTH luxR-type" evidence="1">
    <location>
        <begin position="682"/>
        <end position="747"/>
    </location>
</feature>
<comment type="caution">
    <text evidence="2">The sequence shown here is derived from an EMBL/GenBank/DDBJ whole genome shotgun (WGS) entry which is preliminary data.</text>
</comment>
<dbReference type="PANTHER" id="PTHR47691:SF3">
    <property type="entry name" value="HTH-TYPE TRANSCRIPTIONAL REGULATOR RV0890C-RELATED"/>
    <property type="match status" value="1"/>
</dbReference>
<organism evidence="2 3">
    <name type="scientific">Streptomyces fuscichromogenes</name>
    <dbReference type="NCBI Taxonomy" id="1324013"/>
    <lineage>
        <taxon>Bacteria</taxon>
        <taxon>Bacillati</taxon>
        <taxon>Actinomycetota</taxon>
        <taxon>Actinomycetes</taxon>
        <taxon>Kitasatosporales</taxon>
        <taxon>Streptomycetaceae</taxon>
        <taxon>Streptomyces</taxon>
    </lineage>
</organism>
<sequence length="755" mass="81037">MNSRVGNLPALSTSFVGRQSEVTEIRTLLQATRLVTLIGSGGIGKTRLAVEAAAVSAHAFPDGAWLVNLAPVQRPTAVPGMVATALGVPDLGTRPLMEQLGGCLARRRALVLLDNCEHQADACAELAKALLSAAPEVRVLATSRRTLGLAGEHLVTVGPLPPADAARLLQDRATTARSTFTADERQRAEIARLCADLDGLPLAIELAASRLHTLTVAQVAERLEDRFALLTGDSPTAAPHQRTLRATIGWSYELCTPAERLLWNRLSVFAGGFALDAAEGVCAGDGIAPHEVLDLLDRLVDQSVVLTTDCDGVLRYRLLESVRQYGWEELASSGQTQQFRARHRDFFLTIARCVDTDWFAGGQAERLARLRADHPNLLVALDYDADPQARLALAGALIFHWCVGGFLTEGRRQLEAALAQAPEPTLERVRGLFAAVWVAQTQGDLAAADRWLDEAEPLTQRLGDPVQLPRADGFRGVSAHYRGHPQESVALYESAVAALVAAGDEREATSWRLALACVQAYAGDPRAAQSCGELISFFEASGERWGRAQVLMALGHNAWAVGDPEATKELARSALENMRGFNDHAMVARMLELLAWATSNSGEHARAARLLGAAEALWRNADTSIGAFGPWVAEQHAHCAKAAADALGREAYAQALAEGGRRNSPGQAIPYALSSDRTSAMPAVPAKALTRRECEVAELVAMGLSNRQIASRLGRSPRTVGGHVQNLLAKLDFRSRAQIASWWAANQKPTRGSTP</sequence>
<name>A0A917X9X5_9ACTN</name>
<dbReference type="InterPro" id="IPR027417">
    <property type="entry name" value="P-loop_NTPase"/>
</dbReference>
<keyword evidence="3" id="KW-1185">Reference proteome</keyword>
<dbReference type="PROSITE" id="PS50043">
    <property type="entry name" value="HTH_LUXR_2"/>
    <property type="match status" value="1"/>
</dbReference>
<dbReference type="SMART" id="SM00421">
    <property type="entry name" value="HTH_LUXR"/>
    <property type="match status" value="1"/>
</dbReference>
<dbReference type="CDD" id="cd06170">
    <property type="entry name" value="LuxR_C_like"/>
    <property type="match status" value="1"/>
</dbReference>
<protein>
    <submittedName>
        <fullName evidence="2">LuxR family transcriptional regulator</fullName>
    </submittedName>
</protein>
<dbReference type="GO" id="GO:0003677">
    <property type="term" value="F:DNA binding"/>
    <property type="evidence" value="ECO:0007669"/>
    <property type="project" value="InterPro"/>
</dbReference>
<dbReference type="SUPFAM" id="SSF46894">
    <property type="entry name" value="C-terminal effector domain of the bipartite response regulators"/>
    <property type="match status" value="1"/>
</dbReference>
<dbReference type="SUPFAM" id="SSF52540">
    <property type="entry name" value="P-loop containing nucleoside triphosphate hydrolases"/>
    <property type="match status" value="1"/>
</dbReference>
<dbReference type="PANTHER" id="PTHR47691">
    <property type="entry name" value="REGULATOR-RELATED"/>
    <property type="match status" value="1"/>
</dbReference>
<dbReference type="GO" id="GO:0006355">
    <property type="term" value="P:regulation of DNA-templated transcription"/>
    <property type="evidence" value="ECO:0007669"/>
    <property type="project" value="InterPro"/>
</dbReference>
<dbReference type="PRINTS" id="PR00364">
    <property type="entry name" value="DISEASERSIST"/>
</dbReference>
<dbReference type="InterPro" id="IPR036388">
    <property type="entry name" value="WH-like_DNA-bd_sf"/>
</dbReference>
<dbReference type="Gene3D" id="3.40.50.300">
    <property type="entry name" value="P-loop containing nucleotide triphosphate hydrolases"/>
    <property type="match status" value="1"/>
</dbReference>
<accession>A0A917X9X5</accession>